<gene>
    <name evidence="3" type="ORF">EYB31_22995</name>
</gene>
<reference evidence="3 4" key="1">
    <citation type="submission" date="2019-02" db="EMBL/GenBank/DDBJ databases">
        <title>Paenibacillus sp. nov., isolated from surface-sterilized tissue of Thalictrum simplex L.</title>
        <authorList>
            <person name="Tuo L."/>
        </authorList>
    </citation>
    <scope>NUCLEOTIDE SEQUENCE [LARGE SCALE GENOMIC DNA]</scope>
    <source>
        <strain evidence="3 4">N2SHLJ1</strain>
    </source>
</reference>
<protein>
    <recommendedName>
        <fullName evidence="2">Phosphodiester glycosidase domain-containing protein</fullName>
    </recommendedName>
</protein>
<dbReference type="OrthoDB" id="2658510at2"/>
<evidence type="ECO:0000256" key="1">
    <source>
        <dbReference type="SAM" id="Phobius"/>
    </source>
</evidence>
<dbReference type="EMBL" id="SIRE01000017">
    <property type="protein sequence ID" value="TBL75401.1"/>
    <property type="molecule type" value="Genomic_DNA"/>
</dbReference>
<feature type="transmembrane region" description="Helical" evidence="1">
    <location>
        <begin position="21"/>
        <end position="41"/>
    </location>
</feature>
<keyword evidence="1" id="KW-1133">Transmembrane helix</keyword>
<accession>A0A4Q9DKR6</accession>
<evidence type="ECO:0000313" key="4">
    <source>
        <dbReference type="Proteomes" id="UP000293142"/>
    </source>
</evidence>
<proteinExistence type="predicted"/>
<evidence type="ECO:0000313" key="3">
    <source>
        <dbReference type="EMBL" id="TBL75401.1"/>
    </source>
</evidence>
<keyword evidence="1" id="KW-0472">Membrane</keyword>
<keyword evidence="1" id="KW-0812">Transmembrane</keyword>
<dbReference type="InterPro" id="IPR018711">
    <property type="entry name" value="NAGPA"/>
</dbReference>
<comment type="caution">
    <text evidence="3">The sequence shown here is derived from an EMBL/GenBank/DDBJ whole genome shotgun (WGS) entry which is preliminary data.</text>
</comment>
<dbReference type="Pfam" id="PF09992">
    <property type="entry name" value="NAGPA"/>
    <property type="match status" value="1"/>
</dbReference>
<evidence type="ECO:0000259" key="2">
    <source>
        <dbReference type="Pfam" id="PF09992"/>
    </source>
</evidence>
<keyword evidence="4" id="KW-1185">Reference proteome</keyword>
<dbReference type="AlphaFoldDB" id="A0A4Q9DKR6"/>
<feature type="domain" description="Phosphodiester glycosidase" evidence="2">
    <location>
        <begin position="151"/>
        <end position="269"/>
    </location>
</feature>
<dbReference type="Proteomes" id="UP000293142">
    <property type="component" value="Unassembled WGS sequence"/>
</dbReference>
<sequence length="272" mass="30452">MRRLSGPAASIVQSFKSHRMRAVGPIVFCIVILLAAAYWMYDGFSHPRQYTYEKHISASGIELHVLETAPDNVQLTTIEQNVTNTPFYGINGGFFWEGALLSIAVVNDRPLKGEPGDYGSGWYNTGVNADLKRGTLVWDELTRRFTVQVATDASELSVTDKQHYWAQGGVSMGLGDEYGWENHMISEEMPAYDEERMRSALVFDRNQRLYMVVTPTPSTVYDFRLAIMERLGGRGLVDGIFLDGDGSSQLQCRARSLSGDGRPVYQMLAMKQ</sequence>
<organism evidence="3 4">
    <name type="scientific">Paenibacillus thalictri</name>
    <dbReference type="NCBI Taxonomy" id="2527873"/>
    <lineage>
        <taxon>Bacteria</taxon>
        <taxon>Bacillati</taxon>
        <taxon>Bacillota</taxon>
        <taxon>Bacilli</taxon>
        <taxon>Bacillales</taxon>
        <taxon>Paenibacillaceae</taxon>
        <taxon>Paenibacillus</taxon>
    </lineage>
</organism>
<name>A0A4Q9DKR6_9BACL</name>